<feature type="domain" description="Glucosamine inositolphosphorylceramide transferase 1 N-terminal" evidence="2">
    <location>
        <begin position="89"/>
        <end position="171"/>
    </location>
</feature>
<name>A0A7J6V5K1_THATH</name>
<protein>
    <submittedName>
        <fullName evidence="3">Glucosamine inositolphosphorylceramide transferase</fullName>
    </submittedName>
</protein>
<organism evidence="3 4">
    <name type="scientific">Thalictrum thalictroides</name>
    <name type="common">Rue-anemone</name>
    <name type="synonym">Anemone thalictroides</name>
    <dbReference type="NCBI Taxonomy" id="46969"/>
    <lineage>
        <taxon>Eukaryota</taxon>
        <taxon>Viridiplantae</taxon>
        <taxon>Streptophyta</taxon>
        <taxon>Embryophyta</taxon>
        <taxon>Tracheophyta</taxon>
        <taxon>Spermatophyta</taxon>
        <taxon>Magnoliopsida</taxon>
        <taxon>Ranunculales</taxon>
        <taxon>Ranunculaceae</taxon>
        <taxon>Thalictroideae</taxon>
        <taxon>Thalictrum</taxon>
    </lineage>
</organism>
<dbReference type="GO" id="GO:0016740">
    <property type="term" value="F:transferase activity"/>
    <property type="evidence" value="ECO:0007669"/>
    <property type="project" value="UniProtKB-KW"/>
</dbReference>
<keyword evidence="3" id="KW-0808">Transferase</keyword>
<keyword evidence="4" id="KW-1185">Reference proteome</keyword>
<dbReference type="PANTHER" id="PTHR43772">
    <property type="entry name" value="ENDO-1,4-BETA-XYLANASE"/>
    <property type="match status" value="1"/>
</dbReference>
<feature type="domain" description="Glucosamine inositolphosphorylceramide transferase 1 N-terminal" evidence="2">
    <location>
        <begin position="20"/>
        <end position="85"/>
    </location>
</feature>
<dbReference type="EMBL" id="JABWDY010038777">
    <property type="protein sequence ID" value="KAF5179425.1"/>
    <property type="molecule type" value="Genomic_DNA"/>
</dbReference>
<evidence type="ECO:0000313" key="3">
    <source>
        <dbReference type="EMBL" id="KAF5179425.1"/>
    </source>
</evidence>
<dbReference type="PANTHER" id="PTHR43772:SF2">
    <property type="entry name" value="PUTATIVE (AFU_ORTHOLOGUE AFUA_2G04480)-RELATED"/>
    <property type="match status" value="1"/>
</dbReference>
<dbReference type="InterPro" id="IPR052176">
    <property type="entry name" value="Glycosyl_Hydrlase_43_Enz"/>
</dbReference>
<proteinExistence type="predicted"/>
<dbReference type="AlphaFoldDB" id="A0A7J6V5K1"/>
<accession>A0A7J6V5K1</accession>
<dbReference type="InterPro" id="IPR056442">
    <property type="entry name" value="GINT1_N"/>
</dbReference>
<sequence>MEMGSLFCFSPSHEHPLFGCQHDSEASWCTGVFYRVSPFSLKPIEANNVRIDDNAASRVANLVVTCASVSEAGFPSNFVADPFLCQKYVRIDDSAAWPVASSVVTCASVSEADFPVNFVADPFLYVQGDILYLFYETKISITLQGDIGVSKSSNKGATWQQLHLGMALDED</sequence>
<keyword evidence="1" id="KW-0119">Carbohydrate metabolism</keyword>
<evidence type="ECO:0000259" key="2">
    <source>
        <dbReference type="Pfam" id="PF24793"/>
    </source>
</evidence>
<dbReference type="Proteomes" id="UP000554482">
    <property type="component" value="Unassembled WGS sequence"/>
</dbReference>
<gene>
    <name evidence="3" type="ORF">FRX31_030987</name>
</gene>
<reference evidence="3 4" key="1">
    <citation type="submission" date="2020-06" db="EMBL/GenBank/DDBJ databases">
        <title>Transcriptomic and genomic resources for Thalictrum thalictroides and T. hernandezii: Facilitating candidate gene discovery in an emerging model plant lineage.</title>
        <authorList>
            <person name="Arias T."/>
            <person name="Riano-Pachon D.M."/>
            <person name="Di Stilio V.S."/>
        </authorList>
    </citation>
    <scope>NUCLEOTIDE SEQUENCE [LARGE SCALE GENOMIC DNA]</scope>
    <source>
        <strain evidence="4">cv. WT478/WT964</strain>
        <tissue evidence="3">Leaves</tissue>
    </source>
</reference>
<comment type="caution">
    <text evidence="3">The sequence shown here is derived from an EMBL/GenBank/DDBJ whole genome shotgun (WGS) entry which is preliminary data.</text>
</comment>
<evidence type="ECO:0000256" key="1">
    <source>
        <dbReference type="ARBA" id="ARBA00023277"/>
    </source>
</evidence>
<dbReference type="Pfam" id="PF24793">
    <property type="entry name" value="GINT1_N"/>
    <property type="match status" value="2"/>
</dbReference>
<evidence type="ECO:0000313" key="4">
    <source>
        <dbReference type="Proteomes" id="UP000554482"/>
    </source>
</evidence>
<dbReference type="OrthoDB" id="1719748at2759"/>